<dbReference type="Gene3D" id="1.10.357.10">
    <property type="entry name" value="Tetracycline Repressor, domain 2"/>
    <property type="match status" value="1"/>
</dbReference>
<dbReference type="GO" id="GO:0003700">
    <property type="term" value="F:DNA-binding transcription factor activity"/>
    <property type="evidence" value="ECO:0007669"/>
    <property type="project" value="TreeGrafter"/>
</dbReference>
<evidence type="ECO:0000256" key="5">
    <source>
        <dbReference type="SAM" id="MobiDB-lite"/>
    </source>
</evidence>
<dbReference type="PANTHER" id="PTHR30055:SF146">
    <property type="entry name" value="HTH-TYPE TRANSCRIPTIONAL DUAL REGULATOR CECR"/>
    <property type="match status" value="1"/>
</dbReference>
<dbReference type="OrthoDB" id="8535430at2"/>
<dbReference type="SUPFAM" id="SSF46689">
    <property type="entry name" value="Homeodomain-like"/>
    <property type="match status" value="1"/>
</dbReference>
<dbReference type="Gene3D" id="1.10.10.60">
    <property type="entry name" value="Homeodomain-like"/>
    <property type="match status" value="1"/>
</dbReference>
<keyword evidence="3" id="KW-0804">Transcription</keyword>
<feature type="compositionally biased region" description="Polar residues" evidence="5">
    <location>
        <begin position="1"/>
        <end position="26"/>
    </location>
</feature>
<dbReference type="InterPro" id="IPR009057">
    <property type="entry name" value="Homeodomain-like_sf"/>
</dbReference>
<proteinExistence type="predicted"/>
<organism evidence="7 8">
    <name type="scientific">BD1-7 clade bacterium</name>
    <dbReference type="NCBI Taxonomy" id="2029982"/>
    <lineage>
        <taxon>Bacteria</taxon>
        <taxon>Pseudomonadati</taxon>
        <taxon>Pseudomonadota</taxon>
        <taxon>Gammaproteobacteria</taxon>
        <taxon>Cellvibrionales</taxon>
        <taxon>Spongiibacteraceae</taxon>
        <taxon>BD1-7 clade</taxon>
    </lineage>
</organism>
<dbReference type="InterPro" id="IPR050109">
    <property type="entry name" value="HTH-type_TetR-like_transc_reg"/>
</dbReference>
<evidence type="ECO:0000256" key="2">
    <source>
        <dbReference type="ARBA" id="ARBA00023125"/>
    </source>
</evidence>
<evidence type="ECO:0000256" key="3">
    <source>
        <dbReference type="ARBA" id="ARBA00023163"/>
    </source>
</evidence>
<dbReference type="EMBL" id="CACSIO010000045">
    <property type="protein sequence ID" value="CAA0122184.1"/>
    <property type="molecule type" value="Genomic_DNA"/>
</dbReference>
<dbReference type="InterPro" id="IPR001647">
    <property type="entry name" value="HTH_TetR"/>
</dbReference>
<dbReference type="PANTHER" id="PTHR30055">
    <property type="entry name" value="HTH-TYPE TRANSCRIPTIONAL REGULATOR RUTR"/>
    <property type="match status" value="1"/>
</dbReference>
<dbReference type="FunFam" id="1.10.10.60:FF:000141">
    <property type="entry name" value="TetR family transcriptional regulator"/>
    <property type="match status" value="1"/>
</dbReference>
<dbReference type="PRINTS" id="PR00455">
    <property type="entry name" value="HTHTETR"/>
</dbReference>
<evidence type="ECO:0000259" key="6">
    <source>
        <dbReference type="PROSITE" id="PS50977"/>
    </source>
</evidence>
<gene>
    <name evidence="7" type="primary">srpR_2</name>
    <name evidence="7" type="ORF">OPDIPICF_02560</name>
</gene>
<name>A0A5S9QUK1_9GAMM</name>
<evidence type="ECO:0000313" key="7">
    <source>
        <dbReference type="EMBL" id="CAA0122184.1"/>
    </source>
</evidence>
<dbReference type="Pfam" id="PF14246">
    <property type="entry name" value="TetR_C_7"/>
    <property type="match status" value="1"/>
</dbReference>
<feature type="domain" description="HTH tetR-type" evidence="6">
    <location>
        <begin position="32"/>
        <end position="92"/>
    </location>
</feature>
<dbReference type="Pfam" id="PF00440">
    <property type="entry name" value="TetR_N"/>
    <property type="match status" value="1"/>
</dbReference>
<dbReference type="Proteomes" id="UP000441399">
    <property type="component" value="Unassembled WGS sequence"/>
</dbReference>
<reference evidence="7 8" key="1">
    <citation type="submission" date="2019-11" db="EMBL/GenBank/DDBJ databases">
        <authorList>
            <person name="Holert J."/>
        </authorList>
    </citation>
    <scope>NUCLEOTIDE SEQUENCE [LARGE SCALE GENOMIC DNA]</scope>
    <source>
        <strain evidence="7">SB11_3</strain>
    </source>
</reference>
<evidence type="ECO:0000256" key="4">
    <source>
        <dbReference type="PROSITE-ProRule" id="PRU00335"/>
    </source>
</evidence>
<keyword evidence="2 4" id="KW-0238">DNA-binding</keyword>
<feature type="DNA-binding region" description="H-T-H motif" evidence="4">
    <location>
        <begin position="55"/>
        <end position="74"/>
    </location>
</feature>
<dbReference type="GO" id="GO:0000976">
    <property type="term" value="F:transcription cis-regulatory region binding"/>
    <property type="evidence" value="ECO:0007669"/>
    <property type="project" value="TreeGrafter"/>
</dbReference>
<keyword evidence="8" id="KW-1185">Reference proteome</keyword>
<evidence type="ECO:0000256" key="1">
    <source>
        <dbReference type="ARBA" id="ARBA00023015"/>
    </source>
</evidence>
<keyword evidence="1" id="KW-0805">Transcription regulation</keyword>
<feature type="region of interest" description="Disordered" evidence="5">
    <location>
        <begin position="1"/>
        <end position="34"/>
    </location>
</feature>
<dbReference type="InterPro" id="IPR039536">
    <property type="entry name" value="TetR_C_Proteobacteria"/>
</dbReference>
<sequence>MNRTPDAPNTSDASAKASADNTVTTKSRSKSEEKREAILTAAADLFIQQGFVNTSMDQIAKQAEVSKQTVYSHFGDKHGIFAASIEQKCIAHSLEAGFLQQDLPVEELLSDLSHRFAALVKSDDAISVARVCISNAEEYPDISNTFFEAGPERVMSIVVVFLEEQHRKGHLVIENPTFAAYQLLHMLHGAASFKAQYGLPPNFDDQEQLDYIDDCVAMFLRAYKP</sequence>
<protein>
    <submittedName>
        <fullName evidence="7">HTH-type transcriptional regulator SrpR</fullName>
    </submittedName>
</protein>
<evidence type="ECO:0000313" key="8">
    <source>
        <dbReference type="Proteomes" id="UP000441399"/>
    </source>
</evidence>
<dbReference type="PROSITE" id="PS50977">
    <property type="entry name" value="HTH_TETR_2"/>
    <property type="match status" value="1"/>
</dbReference>
<dbReference type="AlphaFoldDB" id="A0A5S9QUK1"/>
<accession>A0A5S9QUK1</accession>